<gene>
    <name evidence="2" type="ORF">WKR92_10850</name>
</gene>
<dbReference type="EMBL" id="JBBVGT010000002">
    <property type="protein sequence ID" value="MFB5946332.1"/>
    <property type="molecule type" value="Genomic_DNA"/>
</dbReference>
<organism evidence="2 3">
    <name type="scientific">Albibacterium profundi</name>
    <dbReference type="NCBI Taxonomy" id="3134906"/>
    <lineage>
        <taxon>Bacteria</taxon>
        <taxon>Pseudomonadati</taxon>
        <taxon>Bacteroidota</taxon>
        <taxon>Sphingobacteriia</taxon>
        <taxon>Sphingobacteriales</taxon>
        <taxon>Sphingobacteriaceae</taxon>
        <taxon>Albibacterium</taxon>
    </lineage>
</organism>
<keyword evidence="1" id="KW-1133">Transmembrane helix</keyword>
<accession>A0ABV5CFM1</accession>
<dbReference type="RefSeq" id="WP_375557858.1">
    <property type="nucleotide sequence ID" value="NZ_JBBVGT010000002.1"/>
</dbReference>
<dbReference type="Proteomes" id="UP001580928">
    <property type="component" value="Unassembled WGS sequence"/>
</dbReference>
<sequence length="151" mass="17583">MENEYKIIEPEVGQWHAIVHAKCPRCRKGKMFSPGFFKQKMHKRCPYCDLYFERHPGYFYVSMFVSYALNVAEFVAVGIGTYVLSGGSENMWLYMGLILFATFLLAGFNFKYSRVLQMHYLDPGLRYEPVIAEEAHNIMVEKQQKQEVASV</sequence>
<feature type="transmembrane region" description="Helical" evidence="1">
    <location>
        <begin position="91"/>
        <end position="110"/>
    </location>
</feature>
<keyword evidence="3" id="KW-1185">Reference proteome</keyword>
<keyword evidence="1" id="KW-0812">Transmembrane</keyword>
<reference evidence="2 3" key="1">
    <citation type="submission" date="2024-04" db="EMBL/GenBank/DDBJ databases">
        <title>Albibacterium profundi sp. nov., isolated from sediment of the Challenger Deep of Mariana Trench.</title>
        <authorList>
            <person name="Wang Y."/>
        </authorList>
    </citation>
    <scope>NUCLEOTIDE SEQUENCE [LARGE SCALE GENOMIC DNA]</scope>
    <source>
        <strain evidence="2 3">RHL897</strain>
    </source>
</reference>
<proteinExistence type="predicted"/>
<protein>
    <submittedName>
        <fullName evidence="2">DUF983 domain-containing protein</fullName>
    </submittedName>
</protein>
<feature type="transmembrane region" description="Helical" evidence="1">
    <location>
        <begin position="64"/>
        <end position="85"/>
    </location>
</feature>
<name>A0ABV5CFM1_9SPHI</name>
<evidence type="ECO:0000313" key="3">
    <source>
        <dbReference type="Proteomes" id="UP001580928"/>
    </source>
</evidence>
<comment type="caution">
    <text evidence="2">The sequence shown here is derived from an EMBL/GenBank/DDBJ whole genome shotgun (WGS) entry which is preliminary data.</text>
</comment>
<evidence type="ECO:0000256" key="1">
    <source>
        <dbReference type="SAM" id="Phobius"/>
    </source>
</evidence>
<evidence type="ECO:0000313" key="2">
    <source>
        <dbReference type="EMBL" id="MFB5946332.1"/>
    </source>
</evidence>
<keyword evidence="1" id="KW-0472">Membrane</keyword>